<proteinExistence type="predicted"/>
<organism evidence="4">
    <name type="scientific">Enterobius vermicularis</name>
    <name type="common">Human pinworm</name>
    <dbReference type="NCBI Taxonomy" id="51028"/>
    <lineage>
        <taxon>Eukaryota</taxon>
        <taxon>Metazoa</taxon>
        <taxon>Ecdysozoa</taxon>
        <taxon>Nematoda</taxon>
        <taxon>Chromadorea</taxon>
        <taxon>Rhabditida</taxon>
        <taxon>Spirurina</taxon>
        <taxon>Oxyuridomorpha</taxon>
        <taxon>Oxyuroidea</taxon>
        <taxon>Oxyuridae</taxon>
        <taxon>Enterobius</taxon>
    </lineage>
</organism>
<feature type="domain" description="CCHC-type" evidence="1">
    <location>
        <begin position="129"/>
        <end position="145"/>
    </location>
</feature>
<keyword evidence="3" id="KW-1185">Reference proteome</keyword>
<dbReference type="STRING" id="51028.A0A0N4USD8"/>
<reference evidence="4" key="1">
    <citation type="submission" date="2017-02" db="UniProtKB">
        <authorList>
            <consortium name="WormBaseParasite"/>
        </authorList>
    </citation>
    <scope>IDENTIFICATION</scope>
</reference>
<dbReference type="GO" id="GO:0003676">
    <property type="term" value="F:nucleic acid binding"/>
    <property type="evidence" value="ECO:0007669"/>
    <property type="project" value="InterPro"/>
</dbReference>
<sequence length="436" mass="49302">MGGNNVKDLDTTAICYDASESEANDLCGLNATESFVEQKEITKINVQTPQSFYSQSMCNKISDLTEESEIHVKKNIHSSALAKNSSQSITEKIGNSKSCCFCKGDHKSPFCTAYPTIKAKMDRAKQLKLCLKCLQEGHQTTQCRTRLNPCYFCGDIHNLAFHDLCGYKAASRSDNVEISPLEQAKKIESNFQTIRLSTPQPIDGRAASNRSKKQLEESGYCAKPIGGYSHSFIIKTEKPKSCSFCQGDHKSIFCTKYYTAQARMDRAEQLKLCLGCLQMGHQKTQCGLELKPCYYCGIKHNSAYYDFLVYKAENEIDNIEIYPLKEMKEIESNFQTIRPSAPRRLNGRAARNKAKTQFEENAYCSKPTKDCSHPFCDGDHESDLLSIYTTALTRNHQAQRLELCKNCLQGNQHRQCVKKQFHPVLYDEGSETLQFL</sequence>
<evidence type="ECO:0000313" key="3">
    <source>
        <dbReference type="Proteomes" id="UP000274131"/>
    </source>
</evidence>
<dbReference type="WBParaSite" id="EVEC_0000000101-mRNA-1">
    <property type="protein sequence ID" value="EVEC_0000000101-mRNA-1"/>
    <property type="gene ID" value="EVEC_0000000101"/>
</dbReference>
<dbReference type="Proteomes" id="UP000274131">
    <property type="component" value="Unassembled WGS sequence"/>
</dbReference>
<reference evidence="2 3" key="2">
    <citation type="submission" date="2018-10" db="EMBL/GenBank/DDBJ databases">
        <authorList>
            <consortium name="Pathogen Informatics"/>
        </authorList>
    </citation>
    <scope>NUCLEOTIDE SEQUENCE [LARGE SCALE GENOMIC DNA]</scope>
</reference>
<dbReference type="OrthoDB" id="5870196at2759"/>
<dbReference type="InterPro" id="IPR001878">
    <property type="entry name" value="Znf_CCHC"/>
</dbReference>
<evidence type="ECO:0000259" key="1">
    <source>
        <dbReference type="SMART" id="SM00343"/>
    </source>
</evidence>
<protein>
    <submittedName>
        <fullName evidence="4">CCHC-type domain-containing protein</fullName>
    </submittedName>
</protein>
<gene>
    <name evidence="2" type="ORF">EVEC_LOCUS2</name>
</gene>
<dbReference type="AlphaFoldDB" id="A0A0N4USD8"/>
<accession>A0A0N4USD8</accession>
<dbReference type="GO" id="GO:0008270">
    <property type="term" value="F:zinc ion binding"/>
    <property type="evidence" value="ECO:0007669"/>
    <property type="project" value="InterPro"/>
</dbReference>
<feature type="domain" description="CCHC-type" evidence="1">
    <location>
        <begin position="272"/>
        <end position="288"/>
    </location>
</feature>
<dbReference type="SMART" id="SM00343">
    <property type="entry name" value="ZnF_C2HC"/>
    <property type="match status" value="2"/>
</dbReference>
<evidence type="ECO:0000313" key="4">
    <source>
        <dbReference type="WBParaSite" id="EVEC_0000000101-mRNA-1"/>
    </source>
</evidence>
<name>A0A0N4USD8_ENTVE</name>
<evidence type="ECO:0000313" key="2">
    <source>
        <dbReference type="EMBL" id="VDD84859.1"/>
    </source>
</evidence>
<dbReference type="EMBL" id="UXUI01000001">
    <property type="protein sequence ID" value="VDD84859.1"/>
    <property type="molecule type" value="Genomic_DNA"/>
</dbReference>